<dbReference type="InterPro" id="IPR053025">
    <property type="entry name" value="Mito_ATP_Synthase-Asso"/>
</dbReference>
<dbReference type="Gene3D" id="1.10.287.110">
    <property type="entry name" value="DnaJ domain"/>
    <property type="match status" value="1"/>
</dbReference>
<dbReference type="PROSITE" id="PS50076">
    <property type="entry name" value="DNAJ_2"/>
    <property type="match status" value="1"/>
</dbReference>
<dbReference type="Proteomes" id="UP001324427">
    <property type="component" value="Unassembled WGS sequence"/>
</dbReference>
<dbReference type="SUPFAM" id="SSF46565">
    <property type="entry name" value="Chaperone J-domain"/>
    <property type="match status" value="1"/>
</dbReference>
<feature type="compositionally biased region" description="Basic and acidic residues" evidence="1">
    <location>
        <begin position="169"/>
        <end position="188"/>
    </location>
</feature>
<evidence type="ECO:0000259" key="3">
    <source>
        <dbReference type="PROSITE" id="PS50076"/>
    </source>
</evidence>
<evidence type="ECO:0000313" key="5">
    <source>
        <dbReference type="Proteomes" id="UP001324427"/>
    </source>
</evidence>
<feature type="compositionally biased region" description="Low complexity" evidence="1">
    <location>
        <begin position="242"/>
        <end position="252"/>
    </location>
</feature>
<dbReference type="CDD" id="cd06257">
    <property type="entry name" value="DnaJ"/>
    <property type="match status" value="1"/>
</dbReference>
<feature type="region of interest" description="Disordered" evidence="1">
    <location>
        <begin position="70"/>
        <end position="203"/>
    </location>
</feature>
<evidence type="ECO:0000256" key="1">
    <source>
        <dbReference type="SAM" id="MobiDB-lite"/>
    </source>
</evidence>
<organism evidence="4 5">
    <name type="scientific">Oleoguttula mirabilis</name>
    <dbReference type="NCBI Taxonomy" id="1507867"/>
    <lineage>
        <taxon>Eukaryota</taxon>
        <taxon>Fungi</taxon>
        <taxon>Dikarya</taxon>
        <taxon>Ascomycota</taxon>
        <taxon>Pezizomycotina</taxon>
        <taxon>Dothideomycetes</taxon>
        <taxon>Dothideomycetidae</taxon>
        <taxon>Mycosphaerellales</taxon>
        <taxon>Teratosphaeriaceae</taxon>
        <taxon>Oleoguttula</taxon>
    </lineage>
</organism>
<sequence>MPNHYATLDLATHATPAEIKKQFYKLSKAHHPDLHPDNPHASQRFVQISEAHATLGSPDKKSKYDRDFLRTQHPPASSSTHPTGSYSSHSSPAGGRPASGLSRRRTQFHGPPPSFYRSGGWGQHSEKRAEHADKASHAHEAQGNTTSQSTSTDGPAGTGPGGFTTGVDNDVRHFDHQGHYRTHSTIERTRHKARRKQWQSVSDRDDLDYGGGSSMLFNFVLMSGVLGSIFGISYGLFGVRSGSGSSSTSTPAGKKKTVGKDADGAS</sequence>
<dbReference type="PANTHER" id="PTHR44873">
    <property type="entry name" value="DNAJ HOMOLOG SUBFAMILY C MEMBER 30, MITOCHONDRIAL"/>
    <property type="match status" value="1"/>
</dbReference>
<gene>
    <name evidence="4" type="ORF">LTR36_005216</name>
</gene>
<evidence type="ECO:0000256" key="2">
    <source>
        <dbReference type="SAM" id="Phobius"/>
    </source>
</evidence>
<name>A0AAV9JWC9_9PEZI</name>
<dbReference type="Pfam" id="PF00226">
    <property type="entry name" value="DnaJ"/>
    <property type="match status" value="1"/>
</dbReference>
<proteinExistence type="predicted"/>
<dbReference type="PRINTS" id="PR00625">
    <property type="entry name" value="JDOMAIN"/>
</dbReference>
<accession>A0AAV9JWC9</accession>
<keyword evidence="5" id="KW-1185">Reference proteome</keyword>
<feature type="compositionally biased region" description="Basic and acidic residues" evidence="1">
    <location>
        <begin position="124"/>
        <end position="140"/>
    </location>
</feature>
<dbReference type="EMBL" id="JAVFHQ010000003">
    <property type="protein sequence ID" value="KAK4549915.1"/>
    <property type="molecule type" value="Genomic_DNA"/>
</dbReference>
<dbReference type="SMART" id="SM00271">
    <property type="entry name" value="DnaJ"/>
    <property type="match status" value="1"/>
</dbReference>
<keyword evidence="2" id="KW-0812">Transmembrane</keyword>
<reference evidence="4 5" key="1">
    <citation type="submission" date="2021-11" db="EMBL/GenBank/DDBJ databases">
        <title>Black yeast isolated from Biological Soil Crust.</title>
        <authorList>
            <person name="Kurbessoian T."/>
        </authorList>
    </citation>
    <scope>NUCLEOTIDE SEQUENCE [LARGE SCALE GENOMIC DNA]</scope>
    <source>
        <strain evidence="4 5">CCFEE 5522</strain>
    </source>
</reference>
<feature type="domain" description="J" evidence="3">
    <location>
        <begin position="3"/>
        <end position="68"/>
    </location>
</feature>
<dbReference type="PANTHER" id="PTHR44873:SF1">
    <property type="entry name" value="DNAJ HOMOLOG SUBFAMILY C MEMBER 30, MITOCHONDRIAL"/>
    <property type="match status" value="1"/>
</dbReference>
<feature type="region of interest" description="Disordered" evidence="1">
    <location>
        <begin position="241"/>
        <end position="266"/>
    </location>
</feature>
<protein>
    <recommendedName>
        <fullName evidence="3">J domain-containing protein</fullName>
    </recommendedName>
</protein>
<dbReference type="InterPro" id="IPR001623">
    <property type="entry name" value="DnaJ_domain"/>
</dbReference>
<feature type="compositionally biased region" description="Low complexity" evidence="1">
    <location>
        <begin position="76"/>
        <end position="94"/>
    </location>
</feature>
<comment type="caution">
    <text evidence="4">The sequence shown here is derived from an EMBL/GenBank/DDBJ whole genome shotgun (WGS) entry which is preliminary data.</text>
</comment>
<dbReference type="AlphaFoldDB" id="A0AAV9JWC9"/>
<keyword evidence="2" id="KW-0472">Membrane</keyword>
<dbReference type="InterPro" id="IPR036869">
    <property type="entry name" value="J_dom_sf"/>
</dbReference>
<evidence type="ECO:0000313" key="4">
    <source>
        <dbReference type="EMBL" id="KAK4549915.1"/>
    </source>
</evidence>
<keyword evidence="2" id="KW-1133">Transmembrane helix</keyword>
<feature type="transmembrane region" description="Helical" evidence="2">
    <location>
        <begin position="215"/>
        <end position="237"/>
    </location>
</feature>